<comment type="caution">
    <text evidence="6">The sequence shown here is derived from an EMBL/GenBank/DDBJ whole genome shotgun (WGS) entry which is preliminary data.</text>
</comment>
<dbReference type="InterPro" id="IPR003961">
    <property type="entry name" value="FN3_dom"/>
</dbReference>
<feature type="domain" description="Ig-like" evidence="4">
    <location>
        <begin position="20"/>
        <end position="111"/>
    </location>
</feature>
<dbReference type="GO" id="GO:0009653">
    <property type="term" value="P:anatomical structure morphogenesis"/>
    <property type="evidence" value="ECO:0007669"/>
    <property type="project" value="UniProtKB-ARBA"/>
</dbReference>
<evidence type="ECO:0000256" key="3">
    <source>
        <dbReference type="SAM" id="Phobius"/>
    </source>
</evidence>
<feature type="transmembrane region" description="Helical" evidence="3">
    <location>
        <begin position="1212"/>
        <end position="1235"/>
    </location>
</feature>
<dbReference type="GO" id="GO:0007156">
    <property type="term" value="P:homophilic cell adhesion via plasma membrane adhesion molecules"/>
    <property type="evidence" value="ECO:0007669"/>
    <property type="project" value="TreeGrafter"/>
</dbReference>
<dbReference type="OMA" id="HKIENHE"/>
<dbReference type="SMART" id="SM00060">
    <property type="entry name" value="FN3"/>
    <property type="match status" value="3"/>
</dbReference>
<dbReference type="InterPro" id="IPR003598">
    <property type="entry name" value="Ig_sub2"/>
</dbReference>
<feature type="domain" description="Ig-like" evidence="4">
    <location>
        <begin position="759"/>
        <end position="853"/>
    </location>
</feature>
<dbReference type="InterPro" id="IPR050964">
    <property type="entry name" value="Striated_Muscle_Regulatory"/>
</dbReference>
<evidence type="ECO:0000259" key="4">
    <source>
        <dbReference type="PROSITE" id="PS50835"/>
    </source>
</evidence>
<feature type="domain" description="Ig-like" evidence="4">
    <location>
        <begin position="672"/>
        <end position="755"/>
    </location>
</feature>
<dbReference type="InterPro" id="IPR036179">
    <property type="entry name" value="Ig-like_dom_sf"/>
</dbReference>
<dbReference type="Pfam" id="PF07679">
    <property type="entry name" value="I-set"/>
    <property type="match status" value="7"/>
</dbReference>
<dbReference type="PROSITE" id="PS50835">
    <property type="entry name" value="IG_LIKE"/>
    <property type="match status" value="8"/>
</dbReference>
<keyword evidence="2" id="KW-0393">Immunoglobulin domain</keyword>
<dbReference type="Gene3D" id="2.60.40.10">
    <property type="entry name" value="Immunoglobulins"/>
    <property type="match status" value="11"/>
</dbReference>
<evidence type="ECO:0000313" key="7">
    <source>
        <dbReference type="Proteomes" id="UP001142055"/>
    </source>
</evidence>
<dbReference type="InterPro" id="IPR013783">
    <property type="entry name" value="Ig-like_fold"/>
</dbReference>
<dbReference type="GO" id="GO:0045202">
    <property type="term" value="C:synapse"/>
    <property type="evidence" value="ECO:0007669"/>
    <property type="project" value="TreeGrafter"/>
</dbReference>
<evidence type="ECO:0000256" key="1">
    <source>
        <dbReference type="ARBA" id="ARBA00022737"/>
    </source>
</evidence>
<dbReference type="InterPro" id="IPR007110">
    <property type="entry name" value="Ig-like_dom"/>
</dbReference>
<feature type="domain" description="Ig-like" evidence="4">
    <location>
        <begin position="520"/>
        <end position="609"/>
    </location>
</feature>
<keyword evidence="3" id="KW-0812">Transmembrane</keyword>
<reference evidence="6" key="1">
    <citation type="submission" date="2022-12" db="EMBL/GenBank/DDBJ databases">
        <title>Genome assemblies of Blomia tropicalis.</title>
        <authorList>
            <person name="Cui Y."/>
        </authorList>
    </citation>
    <scope>NUCLEOTIDE SEQUENCE</scope>
    <source>
        <tissue evidence="6">Adult mites</tissue>
    </source>
</reference>
<evidence type="ECO:0000256" key="2">
    <source>
        <dbReference type="ARBA" id="ARBA00023319"/>
    </source>
</evidence>
<feature type="domain" description="Ig-like" evidence="4">
    <location>
        <begin position="117"/>
        <end position="208"/>
    </location>
</feature>
<protein>
    <recommendedName>
        <fullName evidence="8">Dscam</fullName>
    </recommendedName>
</protein>
<dbReference type="PANTHER" id="PTHR13817">
    <property type="entry name" value="TITIN"/>
    <property type="match status" value="1"/>
</dbReference>
<feature type="domain" description="Ig-like" evidence="4">
    <location>
        <begin position="329"/>
        <end position="418"/>
    </location>
</feature>
<keyword evidence="3" id="KW-1133">Transmembrane helix</keyword>
<proteinExistence type="predicted"/>
<feature type="domain" description="Ig-like" evidence="4">
    <location>
        <begin position="428"/>
        <end position="507"/>
    </location>
</feature>
<feature type="domain" description="Ig-like" evidence="4">
    <location>
        <begin position="211"/>
        <end position="302"/>
    </location>
</feature>
<dbReference type="SUPFAM" id="SSF48726">
    <property type="entry name" value="Immunoglobulin"/>
    <property type="match status" value="8"/>
</dbReference>
<evidence type="ECO:0000313" key="6">
    <source>
        <dbReference type="EMBL" id="KAJ6223718.1"/>
    </source>
</evidence>
<keyword evidence="3" id="KW-0472">Membrane</keyword>
<keyword evidence="1" id="KW-0677">Repeat</keyword>
<dbReference type="PANTHER" id="PTHR13817:SF166">
    <property type="entry name" value="NEURONAL IGCAM-RELATED"/>
    <property type="match status" value="1"/>
</dbReference>
<feature type="domain" description="Fibronectin type-III" evidence="5">
    <location>
        <begin position="960"/>
        <end position="1075"/>
    </location>
</feature>
<dbReference type="EMBL" id="JAPWDV010000001">
    <property type="protein sequence ID" value="KAJ6223718.1"/>
    <property type="molecule type" value="Genomic_DNA"/>
</dbReference>
<evidence type="ECO:0008006" key="8">
    <source>
        <dbReference type="Google" id="ProtNLM"/>
    </source>
</evidence>
<feature type="domain" description="Fibronectin type-III" evidence="5">
    <location>
        <begin position="1079"/>
        <end position="1189"/>
    </location>
</feature>
<dbReference type="InterPro" id="IPR003599">
    <property type="entry name" value="Ig_sub"/>
</dbReference>
<dbReference type="InterPro" id="IPR036116">
    <property type="entry name" value="FN3_sf"/>
</dbReference>
<dbReference type="FunFam" id="2.60.40.10:FF:000107">
    <property type="entry name" value="Myosin, light chain kinase a"/>
    <property type="match status" value="3"/>
</dbReference>
<name>A0A9Q0RPS0_BLOTA</name>
<dbReference type="InterPro" id="IPR013098">
    <property type="entry name" value="Ig_I-set"/>
</dbReference>
<accession>A0A9Q0RPS0</accession>
<dbReference type="PROSITE" id="PS50853">
    <property type="entry name" value="FN3"/>
    <property type="match status" value="3"/>
</dbReference>
<dbReference type="SMART" id="SM00408">
    <property type="entry name" value="IGc2"/>
    <property type="match status" value="8"/>
</dbReference>
<dbReference type="FunFam" id="2.60.40.10:FF:000719">
    <property type="entry name" value="nephrin isoform X1"/>
    <property type="match status" value="1"/>
</dbReference>
<dbReference type="Proteomes" id="UP001142055">
    <property type="component" value="Chromosome 1"/>
</dbReference>
<gene>
    <name evidence="6" type="ORF">RDWZM_002263</name>
</gene>
<dbReference type="FunFam" id="2.60.40.10:FF:000028">
    <property type="entry name" value="Neuronal cell adhesion molecule"/>
    <property type="match status" value="2"/>
</dbReference>
<feature type="domain" description="Fibronectin type-III" evidence="5">
    <location>
        <begin position="860"/>
        <end position="955"/>
    </location>
</feature>
<dbReference type="CDD" id="cd00063">
    <property type="entry name" value="FN3"/>
    <property type="match status" value="3"/>
</dbReference>
<sequence>MESMNGLILCTSEQIHADKPLLSPLVKSADLSEKNIFVSACNIASGIGPFTFRWFKNDQPLNETGYRKIDNTETFSMITIKSLTKKDAGIYKCQVTNLYGSDSSSTQLNIKVFADKPKLLHLPQENGQFENMSFVLSCMVSSGSQPFQFEWIKDDRPLENDNRHKIENHETISLLSLRKLHRKDTGSYTCKVNNQFGTDSTSTRLLVKDKPNLVPLTKTFGLFEKSNTRIMCNIASGNSPITFRWFKDDKQLNENEFHKVDVANEFSILTLMNLKKKDAGKYTCQVNNSFGSDSSSTQLDIKGSFICFLVKMWRHVVICFIQLVYSDKPKLVSLPKNYELFENDNNRVVCNVASGSSPFTFHWLKDNLPLSENQRRKIDVTEDFSILSLKNVTKQDSGSYICQVNNSFGSDSSSTKLHVKGSFENELSENMSSVLSCMLSSGSQPVHFEWLKDNLPLEDRKRHKIENHETVSLLSLQKLQRKDSGSYTCNVKNQFGTDSTSTQLLIKVVVNLHLASSEKPQLIPLNKNFDLIEKSSYRIICSIASGNGPFTFRWFKNDQPLQENKFLTAQFTEDISILSFKNLTKKNSGNYKCQVNNSDGSDSSSTQLNIKGYDLHQDILTPKFFGNEVYLTFKMYWFYLLSFATFLPSVFTSLPKLVPLTKSFNLTEKIPPSWLIEPVDVHMNKNKDGSTESKNIQCQADGSPKPTIKWITSKGVTIESEKLDVNRFRTSNVDSYECVADNGVGEPLRKTIKVSFMIPAKFEEKYSNVKVKRGESARLICNATGDQPLNIVWTRANIKLDKLGSNYEILDTTTPNGIKSELFIQTTQVSDAGMYKCFAENEHGKDEQSIKLEVFEVPDQPKNVRVKEVWSRTVSIIWSESSSSGNLPIKKYTIQYWRHQNAPQRLHELVISGSQTSILIKDLSPGQAYELSVIAENEIGKGPASSTITFTTGEEEPSAPPNDIVVDPLGPTTIRVTWRSPPIENWNGEIKGYYLGYRKTREPDHPFVNMFVSAKQDQNVRPTVVSLMKKNEINFHEYFIRQLEKGTEYTIIIKAYNSAGSGPNSHEIMAHTFDGDLPPPVQLDVIDTTDDTISLRWHQKYQTSDTPVTSYSIHYQIDGEQKWKDLPIVVTMMDQQQANNQQQSHHFNSFSFVVQGLEPNRHYKIYVTAVNRFGVGDPSNVVTARTFTGMAVLQHENIMRPFGDGSYYLQPLFFWPVLIASVIIIVVLIIAYACIRKARNDATNAFSLDATTLNKRLAAGAVACGTTPRYIDFEPNCSNNLNQPNGTMLMGEQTAAAGMPFPTPYATLPMGGVGEVSSVHQ</sequence>
<organism evidence="6 7">
    <name type="scientific">Blomia tropicalis</name>
    <name type="common">Mite</name>
    <dbReference type="NCBI Taxonomy" id="40697"/>
    <lineage>
        <taxon>Eukaryota</taxon>
        <taxon>Metazoa</taxon>
        <taxon>Ecdysozoa</taxon>
        <taxon>Arthropoda</taxon>
        <taxon>Chelicerata</taxon>
        <taxon>Arachnida</taxon>
        <taxon>Acari</taxon>
        <taxon>Acariformes</taxon>
        <taxon>Sarcoptiformes</taxon>
        <taxon>Astigmata</taxon>
        <taxon>Glycyphagoidea</taxon>
        <taxon>Echimyopodidae</taxon>
        <taxon>Blomia</taxon>
    </lineage>
</organism>
<dbReference type="CDD" id="cd00096">
    <property type="entry name" value="Ig"/>
    <property type="match status" value="6"/>
</dbReference>
<dbReference type="Pfam" id="PF00041">
    <property type="entry name" value="fn3"/>
    <property type="match status" value="3"/>
</dbReference>
<dbReference type="FunFam" id="2.60.40.10:FF:000333">
    <property type="entry name" value="Down syndrome cell adhesion molecule"/>
    <property type="match status" value="2"/>
</dbReference>
<dbReference type="SMART" id="SM00409">
    <property type="entry name" value="IG"/>
    <property type="match status" value="8"/>
</dbReference>
<evidence type="ECO:0000259" key="5">
    <source>
        <dbReference type="PROSITE" id="PS50853"/>
    </source>
</evidence>
<dbReference type="GO" id="GO:0030154">
    <property type="term" value="P:cell differentiation"/>
    <property type="evidence" value="ECO:0007669"/>
    <property type="project" value="UniProtKB-ARBA"/>
</dbReference>
<dbReference type="SUPFAM" id="SSF49265">
    <property type="entry name" value="Fibronectin type III"/>
    <property type="match status" value="2"/>
</dbReference>
<dbReference type="GO" id="GO:0007416">
    <property type="term" value="P:synapse assembly"/>
    <property type="evidence" value="ECO:0007669"/>
    <property type="project" value="TreeGrafter"/>
</dbReference>
<keyword evidence="7" id="KW-1185">Reference proteome</keyword>